<keyword evidence="11" id="KW-1185">Reference proteome</keyword>
<dbReference type="InterPro" id="IPR000306">
    <property type="entry name" value="Znf_FYVE"/>
</dbReference>
<dbReference type="PROSITE" id="PS50178">
    <property type="entry name" value="ZF_FYVE"/>
    <property type="match status" value="1"/>
</dbReference>
<dbReference type="InterPro" id="IPR019775">
    <property type="entry name" value="WD40_repeat_CS"/>
</dbReference>
<gene>
    <name evidence="12" type="primary">LOC100208834</name>
</gene>
<evidence type="ECO:0000313" key="11">
    <source>
        <dbReference type="Proteomes" id="UP001652625"/>
    </source>
</evidence>
<feature type="domain" description="FYVE-type" evidence="10">
    <location>
        <begin position="285"/>
        <end position="356"/>
    </location>
</feature>
<feature type="repeat" description="WD" evidence="9">
    <location>
        <begin position="24"/>
        <end position="55"/>
    </location>
</feature>
<dbReference type="Gene3D" id="3.30.40.10">
    <property type="entry name" value="Zinc/RING finger domain, C3HC4 (zinc finger)"/>
    <property type="match status" value="1"/>
</dbReference>
<keyword evidence="7" id="KW-0862">Zinc</keyword>
<keyword evidence="3" id="KW-0479">Metal-binding</keyword>
<feature type="repeat" description="WD" evidence="9">
    <location>
        <begin position="199"/>
        <end position="232"/>
    </location>
</feature>
<dbReference type="Gene3D" id="2.130.10.10">
    <property type="entry name" value="YVTN repeat-like/Quinoprotein amine dehydrogenase"/>
    <property type="match status" value="2"/>
</dbReference>
<dbReference type="InterPro" id="IPR017455">
    <property type="entry name" value="Znf_FYVE-rel"/>
</dbReference>
<dbReference type="PANTHER" id="PTHR46189:SF1">
    <property type="entry name" value="LD41958P"/>
    <property type="match status" value="1"/>
</dbReference>
<dbReference type="InterPro" id="IPR011011">
    <property type="entry name" value="Znf_FYVE_PHD"/>
</dbReference>
<dbReference type="PROSITE" id="PS00678">
    <property type="entry name" value="WD_REPEATS_1"/>
    <property type="match status" value="3"/>
</dbReference>
<dbReference type="CDD" id="cd15718">
    <property type="entry name" value="FYVE_WDFY1_like"/>
    <property type="match status" value="1"/>
</dbReference>
<dbReference type="InterPro" id="IPR042234">
    <property type="entry name" value="WDFY1/WDFY2"/>
</dbReference>
<dbReference type="SMART" id="SM00064">
    <property type="entry name" value="FYVE"/>
    <property type="match status" value="1"/>
</dbReference>
<organism evidence="11 12">
    <name type="scientific">Hydra vulgaris</name>
    <name type="common">Hydra</name>
    <name type="synonym">Hydra attenuata</name>
    <dbReference type="NCBI Taxonomy" id="6087"/>
    <lineage>
        <taxon>Eukaryota</taxon>
        <taxon>Metazoa</taxon>
        <taxon>Cnidaria</taxon>
        <taxon>Hydrozoa</taxon>
        <taxon>Hydroidolina</taxon>
        <taxon>Anthoathecata</taxon>
        <taxon>Aplanulata</taxon>
        <taxon>Hydridae</taxon>
        <taxon>Hydra</taxon>
    </lineage>
</organism>
<feature type="repeat" description="WD" evidence="9">
    <location>
        <begin position="242"/>
        <end position="283"/>
    </location>
</feature>
<evidence type="ECO:0000256" key="9">
    <source>
        <dbReference type="PROSITE-ProRule" id="PRU00221"/>
    </source>
</evidence>
<dbReference type="Pfam" id="PF00400">
    <property type="entry name" value="WD40"/>
    <property type="match status" value="3"/>
</dbReference>
<dbReference type="Proteomes" id="UP001652625">
    <property type="component" value="Chromosome 01"/>
</dbReference>
<comment type="subcellular location">
    <subcellularLocation>
        <location evidence="1">Early endosome</location>
    </subcellularLocation>
</comment>
<reference evidence="11" key="1">
    <citation type="submission" date="2025-05" db="UniProtKB">
        <authorList>
            <consortium name="RefSeq"/>
        </authorList>
    </citation>
    <scope>NUCLEOTIDE SEQUENCE [LARGE SCALE GENOMIC DNA]</scope>
</reference>
<dbReference type="PANTHER" id="PTHR46189">
    <property type="entry name" value="LD41958P"/>
    <property type="match status" value="1"/>
</dbReference>
<evidence type="ECO:0000256" key="6">
    <source>
        <dbReference type="ARBA" id="ARBA00022771"/>
    </source>
</evidence>
<keyword evidence="6 8" id="KW-0863">Zinc-finger</keyword>
<keyword evidence="5" id="KW-0967">Endosome</keyword>
<keyword evidence="2 9" id="KW-0853">WD repeat</keyword>
<evidence type="ECO:0000256" key="3">
    <source>
        <dbReference type="ARBA" id="ARBA00022723"/>
    </source>
</evidence>
<accession>A0ABM4B6V7</accession>
<evidence type="ECO:0000256" key="1">
    <source>
        <dbReference type="ARBA" id="ARBA00004412"/>
    </source>
</evidence>
<dbReference type="InterPro" id="IPR015943">
    <property type="entry name" value="WD40/YVTN_repeat-like_dom_sf"/>
</dbReference>
<sequence>MATDTKASSVKKPTKKKPILINKLELSNETIHMALFIPHEEAIITVSSDKTVRVWIQRDNGQFWPSICHYMQEVGLCLDFNKESGKVFIGQTKGMIQEYDLSNDCNKLVLRRNYSAHTSNVNTVLFTLDYNWILSCGNDKYFQWHCTKTGKRLGGYGAKSHCNCLQFDIESSYVFMGDDSGEIHILKLSTENLKVITTLKGHSGSVQCISWDMEKKWLYSGSFDESIIIWDIGGQKGSAYELHGHTEKIRTMSLATHSQKLFTIADDCKLTVWDMKTERAETPTWSQSDMCEKCATPFFWNFKQMWEEKAVGVRQHHCRKCGRAVCMKCSSYVSVLPNLGYEYDVRVCGDCYNSTKDEEKISTTCFHDIKHLIKHMNVDLSKKRMLTCGTDELVKIWDIKELLT</sequence>
<evidence type="ECO:0000256" key="4">
    <source>
        <dbReference type="ARBA" id="ARBA00022737"/>
    </source>
</evidence>
<dbReference type="RefSeq" id="XP_065644581.1">
    <property type="nucleotide sequence ID" value="XM_065788509.1"/>
</dbReference>
<evidence type="ECO:0000313" key="12">
    <source>
        <dbReference type="RefSeq" id="XP_065644581.1"/>
    </source>
</evidence>
<protein>
    <submittedName>
        <fullName evidence="12">WD repeat and FYVE domain-containing protein 2 isoform X2</fullName>
    </submittedName>
</protein>
<dbReference type="InterPro" id="IPR001680">
    <property type="entry name" value="WD40_rpt"/>
</dbReference>
<dbReference type="InterPro" id="IPR020472">
    <property type="entry name" value="WD40_PAC1"/>
</dbReference>
<dbReference type="SUPFAM" id="SSF50978">
    <property type="entry name" value="WD40 repeat-like"/>
    <property type="match status" value="1"/>
</dbReference>
<dbReference type="GeneID" id="100208834"/>
<reference evidence="12" key="2">
    <citation type="submission" date="2025-08" db="UniProtKB">
        <authorList>
            <consortium name="RefSeq"/>
        </authorList>
    </citation>
    <scope>IDENTIFICATION</scope>
</reference>
<dbReference type="PROSITE" id="PS50082">
    <property type="entry name" value="WD_REPEATS_2"/>
    <property type="match status" value="3"/>
</dbReference>
<evidence type="ECO:0000259" key="10">
    <source>
        <dbReference type="PROSITE" id="PS50178"/>
    </source>
</evidence>
<dbReference type="InterPro" id="IPR036322">
    <property type="entry name" value="WD40_repeat_dom_sf"/>
</dbReference>
<evidence type="ECO:0000256" key="8">
    <source>
        <dbReference type="PROSITE-ProRule" id="PRU00091"/>
    </source>
</evidence>
<dbReference type="PRINTS" id="PR00320">
    <property type="entry name" value="GPROTEINBRPT"/>
</dbReference>
<dbReference type="PROSITE" id="PS50294">
    <property type="entry name" value="WD_REPEATS_REGION"/>
    <property type="match status" value="2"/>
</dbReference>
<evidence type="ECO:0000256" key="7">
    <source>
        <dbReference type="ARBA" id="ARBA00022833"/>
    </source>
</evidence>
<keyword evidence="4" id="KW-0677">Repeat</keyword>
<proteinExistence type="predicted"/>
<dbReference type="Pfam" id="PF01363">
    <property type="entry name" value="FYVE"/>
    <property type="match status" value="1"/>
</dbReference>
<evidence type="ECO:0000256" key="5">
    <source>
        <dbReference type="ARBA" id="ARBA00022753"/>
    </source>
</evidence>
<dbReference type="InterPro" id="IPR013083">
    <property type="entry name" value="Znf_RING/FYVE/PHD"/>
</dbReference>
<evidence type="ECO:0000256" key="2">
    <source>
        <dbReference type="ARBA" id="ARBA00022574"/>
    </source>
</evidence>
<dbReference type="SUPFAM" id="SSF57903">
    <property type="entry name" value="FYVE/PHD zinc finger"/>
    <property type="match status" value="1"/>
</dbReference>
<dbReference type="SMART" id="SM00320">
    <property type="entry name" value="WD40"/>
    <property type="match status" value="6"/>
</dbReference>
<name>A0ABM4B6V7_HYDVU</name>